<evidence type="ECO:0000259" key="2">
    <source>
        <dbReference type="Pfam" id="PF00535"/>
    </source>
</evidence>
<sequence length="261" mass="30766">MHVDQKLTALIITYNEASNIRYAIACLNFADEIIIVDSYSTDETVQIALTMPKVSVYQHHFEDFTKQRNLALSYATNDWIIFLDADERLTPLSVQEICRTINNPAAKDAYYMYRLFYFCGEKIRFSGTQNDKNFRLFRRSKAMYDGKKKVHETLVVNGSIGILKHKIHHYSFADYASYRNKMIHYGMLKGQERHLKNEVYFAFIHFAKVLFRFFKAYIIDLGILDGKRGFQLCYLQSLSVHETFLSLKREERKHRLALKIH</sequence>
<dbReference type="Proteomes" id="UP000620550">
    <property type="component" value="Unassembled WGS sequence"/>
</dbReference>
<evidence type="ECO:0000313" key="4">
    <source>
        <dbReference type="Proteomes" id="UP000620550"/>
    </source>
</evidence>
<dbReference type="CDD" id="cd02511">
    <property type="entry name" value="Beta4Glucosyltransferase"/>
    <property type="match status" value="1"/>
</dbReference>
<dbReference type="Gene3D" id="3.90.550.10">
    <property type="entry name" value="Spore Coat Polysaccharide Biosynthesis Protein SpsA, Chain A"/>
    <property type="match status" value="1"/>
</dbReference>
<comment type="similarity">
    <text evidence="1">Belongs to the glycosyltransferase 2 family. WaaE/KdtX subfamily.</text>
</comment>
<gene>
    <name evidence="3" type="ORF">GCM10017764_28580</name>
</gene>
<dbReference type="InterPro" id="IPR001173">
    <property type="entry name" value="Glyco_trans_2-like"/>
</dbReference>
<accession>A0ABQ3I0Z3</accession>
<evidence type="ECO:0000256" key="1">
    <source>
        <dbReference type="ARBA" id="ARBA00038494"/>
    </source>
</evidence>
<organism evidence="3 4">
    <name type="scientific">Sphingobacterium griseoflavum</name>
    <dbReference type="NCBI Taxonomy" id="1474952"/>
    <lineage>
        <taxon>Bacteria</taxon>
        <taxon>Pseudomonadati</taxon>
        <taxon>Bacteroidota</taxon>
        <taxon>Sphingobacteriia</taxon>
        <taxon>Sphingobacteriales</taxon>
        <taxon>Sphingobacteriaceae</taxon>
        <taxon>Sphingobacterium</taxon>
    </lineage>
</organism>
<dbReference type="InterPro" id="IPR029044">
    <property type="entry name" value="Nucleotide-diphossugar_trans"/>
</dbReference>
<dbReference type="PANTHER" id="PTHR43630:SF2">
    <property type="entry name" value="GLYCOSYLTRANSFERASE"/>
    <property type="match status" value="1"/>
</dbReference>
<comment type="caution">
    <text evidence="3">The sequence shown here is derived from an EMBL/GenBank/DDBJ whole genome shotgun (WGS) entry which is preliminary data.</text>
</comment>
<dbReference type="PANTHER" id="PTHR43630">
    <property type="entry name" value="POLY-BETA-1,6-N-ACETYL-D-GLUCOSAMINE SYNTHASE"/>
    <property type="match status" value="1"/>
</dbReference>
<dbReference type="Pfam" id="PF00535">
    <property type="entry name" value="Glycos_transf_2"/>
    <property type="match status" value="1"/>
</dbReference>
<dbReference type="SUPFAM" id="SSF53448">
    <property type="entry name" value="Nucleotide-diphospho-sugar transferases"/>
    <property type="match status" value="1"/>
</dbReference>
<protein>
    <submittedName>
        <fullName evidence="3">Beta 1,4 glucosyltransferase</fullName>
    </submittedName>
</protein>
<proteinExistence type="inferred from homology"/>
<reference evidence="4" key="1">
    <citation type="journal article" date="2019" name="Int. J. Syst. Evol. Microbiol.">
        <title>The Global Catalogue of Microorganisms (GCM) 10K type strain sequencing project: providing services to taxonomists for standard genome sequencing and annotation.</title>
        <authorList>
            <consortium name="The Broad Institute Genomics Platform"/>
            <consortium name="The Broad Institute Genome Sequencing Center for Infectious Disease"/>
            <person name="Wu L."/>
            <person name="Ma J."/>
        </authorList>
    </citation>
    <scope>NUCLEOTIDE SEQUENCE [LARGE SCALE GENOMIC DNA]</scope>
    <source>
        <strain evidence="4">CGMCC 1.12966</strain>
    </source>
</reference>
<feature type="domain" description="Glycosyltransferase 2-like" evidence="2">
    <location>
        <begin position="9"/>
        <end position="122"/>
    </location>
</feature>
<name>A0ABQ3I0Z3_9SPHI</name>
<dbReference type="EMBL" id="BNAF01000011">
    <property type="protein sequence ID" value="GHE43579.1"/>
    <property type="molecule type" value="Genomic_DNA"/>
</dbReference>
<evidence type="ECO:0000313" key="3">
    <source>
        <dbReference type="EMBL" id="GHE43579.1"/>
    </source>
</evidence>
<keyword evidence="4" id="KW-1185">Reference proteome</keyword>